<gene>
    <name evidence="1" type="ORF">SAMN02743940_0782</name>
</gene>
<dbReference type="AlphaFoldDB" id="A0A1N6GMX0"/>
<dbReference type="EMBL" id="FSRO01000001">
    <property type="protein sequence ID" value="SIO08870.1"/>
    <property type="molecule type" value="Genomic_DNA"/>
</dbReference>
<dbReference type="Proteomes" id="UP000185062">
    <property type="component" value="Unassembled WGS sequence"/>
</dbReference>
<dbReference type="eggNOG" id="COG1403">
    <property type="taxonomic scope" value="Bacteria"/>
</dbReference>
<evidence type="ECO:0000313" key="1">
    <source>
        <dbReference type="EMBL" id="SIO08870.1"/>
    </source>
</evidence>
<keyword evidence="2" id="KW-1185">Reference proteome</keyword>
<reference evidence="1 2" key="1">
    <citation type="submission" date="2016-12" db="EMBL/GenBank/DDBJ databases">
        <authorList>
            <person name="Song W.-J."/>
            <person name="Kurnit D.M."/>
        </authorList>
    </citation>
    <scope>NUCLEOTIDE SEQUENCE [LARGE SCALE GENOMIC DNA]</scope>
    <source>
        <strain evidence="1 2">ATCC 49181</strain>
    </source>
</reference>
<organism evidence="1 2">
    <name type="scientific">Nitrosomonas cryotolerans ATCC 49181</name>
    <dbReference type="NCBI Taxonomy" id="1131553"/>
    <lineage>
        <taxon>Bacteria</taxon>
        <taxon>Pseudomonadati</taxon>
        <taxon>Pseudomonadota</taxon>
        <taxon>Betaproteobacteria</taxon>
        <taxon>Nitrosomonadales</taxon>
        <taxon>Nitrosomonadaceae</taxon>
        <taxon>Nitrosomonas</taxon>
    </lineage>
</organism>
<accession>A0A1N6GMX0</accession>
<protein>
    <recommendedName>
        <fullName evidence="3">HNH endonuclease</fullName>
    </recommendedName>
</protein>
<evidence type="ECO:0008006" key="3">
    <source>
        <dbReference type="Google" id="ProtNLM"/>
    </source>
</evidence>
<dbReference type="InterPro" id="IPR003615">
    <property type="entry name" value="HNH_nuc"/>
</dbReference>
<sequence length="374" mass="42812">MKLNVNFSELLASAERMGEHEVTFELTRGSEDEFTTDQILSSTAGLDITIEELELDHGVLSFKGRQVLLFIPDQVFNIETVLSGERDGNKFHVADCVTLEKMRKMQRFSRYKATYNLSGKFEVYGTAHDSRPIKGEVELKVCKNCLRYLNYKGYQSDASTKTKSQIYNEFNIGGFLSEYSTLFNAMPERAAFVEKGGYSEDWKDISSRYRQSVNFNCESCQVDLGADPRLLHTHHINGNKRDNREDNLKALCIDCHQKQPMHGYMRVKPEDKRLLNQLRKQQGLLNTDSWAQTRSMADKSLDGLLRYYEKKGITLPKVSHELLTADKTVVARLELAWPDIEKGIAIAPQDREEAQKLGWKMLTIGEALREMTAK</sequence>
<dbReference type="CDD" id="cd00085">
    <property type="entry name" value="HNHc"/>
    <property type="match status" value="1"/>
</dbReference>
<proteinExistence type="predicted"/>
<dbReference type="RefSeq" id="WP_028462179.1">
    <property type="nucleotide sequence ID" value="NZ_FSRO01000001.1"/>
</dbReference>
<dbReference type="STRING" id="44575.SAMN05216419_104120"/>
<name>A0A1N6GMX0_9PROT</name>
<evidence type="ECO:0000313" key="2">
    <source>
        <dbReference type="Proteomes" id="UP000185062"/>
    </source>
</evidence>